<dbReference type="OrthoDB" id="2968941at2759"/>
<keyword evidence="3" id="KW-1185">Reference proteome</keyword>
<protein>
    <submittedName>
        <fullName evidence="2">Uncharacterized protein</fullName>
    </submittedName>
</protein>
<organism evidence="2 3">
    <name type="scientific">Mycena sanguinolenta</name>
    <dbReference type="NCBI Taxonomy" id="230812"/>
    <lineage>
        <taxon>Eukaryota</taxon>
        <taxon>Fungi</taxon>
        <taxon>Dikarya</taxon>
        <taxon>Basidiomycota</taxon>
        <taxon>Agaricomycotina</taxon>
        <taxon>Agaricomycetes</taxon>
        <taxon>Agaricomycetidae</taxon>
        <taxon>Agaricales</taxon>
        <taxon>Marasmiineae</taxon>
        <taxon>Mycenaceae</taxon>
        <taxon>Mycena</taxon>
    </lineage>
</organism>
<gene>
    <name evidence="2" type="ORF">MSAN_01666100</name>
</gene>
<name>A0A8H6Y0J9_9AGAR</name>
<proteinExistence type="predicted"/>
<comment type="caution">
    <text evidence="2">The sequence shown here is derived from an EMBL/GenBank/DDBJ whole genome shotgun (WGS) entry which is preliminary data.</text>
</comment>
<evidence type="ECO:0000313" key="2">
    <source>
        <dbReference type="EMBL" id="KAF7351038.1"/>
    </source>
</evidence>
<dbReference type="AlphaFoldDB" id="A0A8H6Y0J9"/>
<feature type="region of interest" description="Disordered" evidence="1">
    <location>
        <begin position="112"/>
        <end position="134"/>
    </location>
</feature>
<feature type="compositionally biased region" description="Polar residues" evidence="1">
    <location>
        <begin position="176"/>
        <end position="186"/>
    </location>
</feature>
<feature type="compositionally biased region" description="Basic and acidic residues" evidence="1">
    <location>
        <begin position="248"/>
        <end position="258"/>
    </location>
</feature>
<dbReference type="EMBL" id="JACAZH010000014">
    <property type="protein sequence ID" value="KAF7351038.1"/>
    <property type="molecule type" value="Genomic_DNA"/>
</dbReference>
<dbReference type="Proteomes" id="UP000623467">
    <property type="component" value="Unassembled WGS sequence"/>
</dbReference>
<reference evidence="2" key="1">
    <citation type="submission" date="2020-05" db="EMBL/GenBank/DDBJ databases">
        <title>Mycena genomes resolve the evolution of fungal bioluminescence.</title>
        <authorList>
            <person name="Tsai I.J."/>
        </authorList>
    </citation>
    <scope>NUCLEOTIDE SEQUENCE</scope>
    <source>
        <strain evidence="2">160909Yilan</strain>
    </source>
</reference>
<feature type="region of interest" description="Disordered" evidence="1">
    <location>
        <begin position="69"/>
        <end position="100"/>
    </location>
</feature>
<feature type="region of interest" description="Disordered" evidence="1">
    <location>
        <begin position="173"/>
        <end position="258"/>
    </location>
</feature>
<feature type="compositionally biased region" description="Basic residues" evidence="1">
    <location>
        <begin position="82"/>
        <end position="96"/>
    </location>
</feature>
<evidence type="ECO:0000256" key="1">
    <source>
        <dbReference type="SAM" id="MobiDB-lite"/>
    </source>
</evidence>
<accession>A0A8H6Y0J9</accession>
<feature type="compositionally biased region" description="Polar residues" evidence="1">
    <location>
        <begin position="194"/>
        <end position="231"/>
    </location>
</feature>
<sequence>MAAFFANSTNFQITGGSFNVIHGDMVKTEHTHATYISNSHNNYADDNYPEDNYSDYYYPDDNYPAHVPNQYYGGQHAPWPPRGRHRPHPRSQRRHQEHGGYGYAEYYDDRESEGYRNGGYGPSQDVPSRFEDSLRSPERHIEIAGGEFISTHGRARRLYRSSDVAESFAREWQDSIPDSTPVSSESELLPETDLNAQENPSLDDSSSDIPMSDESTFLQNGTTPASTSISAETPPPISGHRAPTNLEMMRRGDGSHGD</sequence>
<evidence type="ECO:0000313" key="3">
    <source>
        <dbReference type="Proteomes" id="UP000623467"/>
    </source>
</evidence>